<proteinExistence type="inferred from homology"/>
<accession>R7YWC2</accession>
<sequence>MSRTASVRWATASVVRTLRNELPTTRIASRAFQSKSAPSPCPHSASPQPLSQRTLPPAPRPQHLHLRDRHFSSTARSQKYKTVEQAESRYRSGPFSWAAGVLFLLSGAGLIVYFRYEKARMERKRIAEATKGIGKPKVGGSFKLVDQDGRPFADERLRGKYALVYFGFTHCPDICPEELDKMAIMIDKVKETSGNVMRPIFITCDPARDTPEVLKRYLREFHPDIIGLTGTWEDIKSVCKAYRVYFSTPADVKPGQDYLVDHSIYFYLMGKLRTSGTPGVNHPSWPPPGPIVESKGSRLHADPEGDFVEAIGRNFSPDQAARVINNHIKDWRGTLDKN</sequence>
<evidence type="ECO:0000256" key="5">
    <source>
        <dbReference type="SAM" id="Phobius"/>
    </source>
</evidence>
<evidence type="ECO:0000313" key="6">
    <source>
        <dbReference type="EMBL" id="EON66202.1"/>
    </source>
</evidence>
<dbReference type="GO" id="GO:0045454">
    <property type="term" value="P:cell redox homeostasis"/>
    <property type="evidence" value="ECO:0007669"/>
    <property type="project" value="UniProtKB-ARBA"/>
</dbReference>
<gene>
    <name evidence="6" type="ORF">W97_05595</name>
</gene>
<keyword evidence="2" id="KW-0479">Metal-binding</keyword>
<dbReference type="GO" id="GO:0005507">
    <property type="term" value="F:copper ion binding"/>
    <property type="evidence" value="ECO:0007669"/>
    <property type="project" value="UniProtKB-ARBA"/>
</dbReference>
<dbReference type="OrthoDB" id="270009at2759"/>
<dbReference type="GO" id="GO:0033617">
    <property type="term" value="P:mitochondrial respiratory chain complex IV assembly"/>
    <property type="evidence" value="ECO:0007669"/>
    <property type="project" value="TreeGrafter"/>
</dbReference>
<evidence type="ECO:0000256" key="3">
    <source>
        <dbReference type="PIRSR" id="PIRSR603782-2"/>
    </source>
</evidence>
<keyword evidence="7" id="KW-1185">Reference proteome</keyword>
<evidence type="ECO:0000313" key="7">
    <source>
        <dbReference type="Proteomes" id="UP000016924"/>
    </source>
</evidence>
<keyword evidence="5" id="KW-0472">Membrane</keyword>
<dbReference type="CDD" id="cd02968">
    <property type="entry name" value="SCO"/>
    <property type="match status" value="1"/>
</dbReference>
<protein>
    <recommendedName>
        <fullName evidence="8">Thioredoxin domain-containing protein</fullName>
    </recommendedName>
</protein>
<feature type="region of interest" description="Disordered" evidence="4">
    <location>
        <begin position="31"/>
        <end position="63"/>
    </location>
</feature>
<dbReference type="InterPro" id="IPR036249">
    <property type="entry name" value="Thioredoxin-like_sf"/>
</dbReference>
<dbReference type="eggNOG" id="KOG2792">
    <property type="taxonomic scope" value="Eukaryota"/>
</dbReference>
<feature type="transmembrane region" description="Helical" evidence="5">
    <location>
        <begin position="95"/>
        <end position="116"/>
    </location>
</feature>
<feature type="binding site" evidence="2">
    <location>
        <position position="262"/>
    </location>
    <ligand>
        <name>Cu cation</name>
        <dbReference type="ChEBI" id="CHEBI:23378"/>
    </ligand>
</feature>
<dbReference type="GeneID" id="19902906"/>
<comment type="similarity">
    <text evidence="1">Belongs to the SCO1/2 family.</text>
</comment>
<dbReference type="OMA" id="MLYFRVE"/>
<dbReference type="STRING" id="1168221.R7YWC2"/>
<dbReference type="HOGENOM" id="CLU_050131_0_2_1"/>
<feature type="binding site" evidence="2">
    <location>
        <position position="171"/>
    </location>
    <ligand>
        <name>Cu cation</name>
        <dbReference type="ChEBI" id="CHEBI:23378"/>
    </ligand>
</feature>
<dbReference type="SUPFAM" id="SSF52833">
    <property type="entry name" value="Thioredoxin-like"/>
    <property type="match status" value="1"/>
</dbReference>
<dbReference type="EMBL" id="JH767579">
    <property type="protein sequence ID" value="EON66202.1"/>
    <property type="molecule type" value="Genomic_DNA"/>
</dbReference>
<keyword evidence="2" id="KW-0186">Copper</keyword>
<reference evidence="7" key="1">
    <citation type="submission" date="2012-06" db="EMBL/GenBank/DDBJ databases">
        <title>The genome sequence of Coniosporium apollinis CBS 100218.</title>
        <authorList>
            <consortium name="The Broad Institute Genome Sequencing Platform"/>
            <person name="Cuomo C."/>
            <person name="Gorbushina A."/>
            <person name="Noack S."/>
            <person name="Walker B."/>
            <person name="Young S.K."/>
            <person name="Zeng Q."/>
            <person name="Gargeya S."/>
            <person name="Fitzgerald M."/>
            <person name="Haas B."/>
            <person name="Abouelleil A."/>
            <person name="Alvarado L."/>
            <person name="Arachchi H.M."/>
            <person name="Berlin A.M."/>
            <person name="Chapman S.B."/>
            <person name="Goldberg J."/>
            <person name="Griggs A."/>
            <person name="Gujja S."/>
            <person name="Hansen M."/>
            <person name="Howarth C."/>
            <person name="Imamovic A."/>
            <person name="Larimer J."/>
            <person name="McCowan C."/>
            <person name="Montmayeur A."/>
            <person name="Murphy C."/>
            <person name="Neiman D."/>
            <person name="Pearson M."/>
            <person name="Priest M."/>
            <person name="Roberts A."/>
            <person name="Saif S."/>
            <person name="Shea T."/>
            <person name="Sisk P."/>
            <person name="Sykes S."/>
            <person name="Wortman J."/>
            <person name="Nusbaum C."/>
            <person name="Birren B."/>
        </authorList>
    </citation>
    <scope>NUCLEOTIDE SEQUENCE [LARGE SCALE GENOMIC DNA]</scope>
    <source>
        <strain evidence="7">CBS 100218</strain>
    </source>
</reference>
<dbReference type="RefSeq" id="XP_007781519.1">
    <property type="nucleotide sequence ID" value="XM_007783329.1"/>
</dbReference>
<dbReference type="PANTHER" id="PTHR12151">
    <property type="entry name" value="ELECTRON TRANSPORT PROTIN SCO1/SENC FAMILY MEMBER"/>
    <property type="match status" value="1"/>
</dbReference>
<name>R7YWC2_CONA1</name>
<feature type="compositionally biased region" description="Low complexity" evidence="4">
    <location>
        <begin position="34"/>
        <end position="49"/>
    </location>
</feature>
<dbReference type="Proteomes" id="UP000016924">
    <property type="component" value="Unassembled WGS sequence"/>
</dbReference>
<keyword evidence="5" id="KW-0812">Transmembrane</keyword>
<feature type="disulfide bond" description="Redox-active" evidence="3">
    <location>
        <begin position="171"/>
        <end position="175"/>
    </location>
</feature>
<evidence type="ECO:0000256" key="4">
    <source>
        <dbReference type="SAM" id="MobiDB-lite"/>
    </source>
</evidence>
<dbReference type="GO" id="GO:0005739">
    <property type="term" value="C:mitochondrion"/>
    <property type="evidence" value="ECO:0007669"/>
    <property type="project" value="GOC"/>
</dbReference>
<feature type="binding site" evidence="2">
    <location>
        <position position="175"/>
    </location>
    <ligand>
        <name>Cu cation</name>
        <dbReference type="ChEBI" id="CHEBI:23378"/>
    </ligand>
</feature>
<dbReference type="InterPro" id="IPR003782">
    <property type="entry name" value="SCO1/SenC"/>
</dbReference>
<dbReference type="Pfam" id="PF02630">
    <property type="entry name" value="SCO1-SenC"/>
    <property type="match status" value="1"/>
</dbReference>
<evidence type="ECO:0008006" key="8">
    <source>
        <dbReference type="Google" id="ProtNLM"/>
    </source>
</evidence>
<keyword evidence="3" id="KW-1015">Disulfide bond</keyword>
<keyword evidence="5" id="KW-1133">Transmembrane helix</keyword>
<dbReference type="PANTHER" id="PTHR12151:SF5">
    <property type="entry name" value="AT19154P"/>
    <property type="match status" value="1"/>
</dbReference>
<organism evidence="6 7">
    <name type="scientific">Coniosporium apollinis (strain CBS 100218)</name>
    <name type="common">Rock-inhabiting black yeast</name>
    <dbReference type="NCBI Taxonomy" id="1168221"/>
    <lineage>
        <taxon>Eukaryota</taxon>
        <taxon>Fungi</taxon>
        <taxon>Dikarya</taxon>
        <taxon>Ascomycota</taxon>
        <taxon>Pezizomycotina</taxon>
        <taxon>Dothideomycetes</taxon>
        <taxon>Dothideomycetes incertae sedis</taxon>
        <taxon>Coniosporium</taxon>
    </lineage>
</organism>
<dbReference type="FunFam" id="3.40.30.10:FF:000013">
    <property type="entry name" value="Blast:Protein SCO1 homolog, mitochondrial"/>
    <property type="match status" value="1"/>
</dbReference>
<dbReference type="Gene3D" id="3.40.30.10">
    <property type="entry name" value="Glutaredoxin"/>
    <property type="match status" value="1"/>
</dbReference>
<dbReference type="AlphaFoldDB" id="R7YWC2"/>
<evidence type="ECO:0000256" key="1">
    <source>
        <dbReference type="ARBA" id="ARBA00010996"/>
    </source>
</evidence>
<evidence type="ECO:0000256" key="2">
    <source>
        <dbReference type="PIRSR" id="PIRSR603782-1"/>
    </source>
</evidence>